<feature type="domain" description="Helix-turn-helix" evidence="1">
    <location>
        <begin position="39"/>
        <end position="83"/>
    </location>
</feature>
<evidence type="ECO:0000259" key="1">
    <source>
        <dbReference type="Pfam" id="PF12728"/>
    </source>
</evidence>
<dbReference type="EMBL" id="MTBC01000006">
    <property type="protein sequence ID" value="OQD42608.1"/>
    <property type="molecule type" value="Genomic_DNA"/>
</dbReference>
<dbReference type="InterPro" id="IPR009061">
    <property type="entry name" value="DNA-bd_dom_put_sf"/>
</dbReference>
<dbReference type="SUPFAM" id="SSF46955">
    <property type="entry name" value="Putative DNA-binding domain"/>
    <property type="match status" value="1"/>
</dbReference>
<reference evidence="2 3" key="1">
    <citation type="submission" date="2016-12" db="EMBL/GenBank/DDBJ databases">
        <authorList>
            <person name="Song W.-J."/>
            <person name="Kurnit D.M."/>
        </authorList>
    </citation>
    <scope>NUCLEOTIDE SEQUENCE [LARGE SCALE GENOMIC DNA]</scope>
    <source>
        <strain evidence="2 3">HSG9</strain>
    </source>
</reference>
<sequence>MKTEVQGIHSKDLLGRFQNLEEGLQELKERYKPQPKDQLLTRQEVASLLTISLPTLHSWTSKGILQSYRIGNKIRYKKDEVLMSLKRISYRSVSND</sequence>
<dbReference type="InterPro" id="IPR041657">
    <property type="entry name" value="HTH_17"/>
</dbReference>
<organism evidence="2 3">
    <name type="scientific">Croceivirga radicis</name>
    <dbReference type="NCBI Taxonomy" id="1929488"/>
    <lineage>
        <taxon>Bacteria</taxon>
        <taxon>Pseudomonadati</taxon>
        <taxon>Bacteroidota</taxon>
        <taxon>Flavobacteriia</taxon>
        <taxon>Flavobacteriales</taxon>
        <taxon>Flavobacteriaceae</taxon>
        <taxon>Croceivirga</taxon>
    </lineage>
</organism>
<dbReference type="InterPro" id="IPR010093">
    <property type="entry name" value="SinI_DNA-bd"/>
</dbReference>
<keyword evidence="3" id="KW-1185">Reference proteome</keyword>
<dbReference type="PANTHER" id="PTHR34585:SF22">
    <property type="entry name" value="HELIX-TURN-HELIX DOMAIN-CONTAINING PROTEIN"/>
    <property type="match status" value="1"/>
</dbReference>
<accession>A0A1V6LR42</accession>
<dbReference type="AlphaFoldDB" id="A0A1V6LR42"/>
<dbReference type="Proteomes" id="UP000191680">
    <property type="component" value="Unassembled WGS sequence"/>
</dbReference>
<dbReference type="NCBIfam" id="TIGR01764">
    <property type="entry name" value="excise"/>
    <property type="match status" value="1"/>
</dbReference>
<evidence type="ECO:0000313" key="2">
    <source>
        <dbReference type="EMBL" id="OQD42608.1"/>
    </source>
</evidence>
<evidence type="ECO:0000313" key="3">
    <source>
        <dbReference type="Proteomes" id="UP000191680"/>
    </source>
</evidence>
<name>A0A1V6LR42_9FLAO</name>
<protein>
    <recommendedName>
        <fullName evidence="1">Helix-turn-helix domain-containing protein</fullName>
    </recommendedName>
</protein>
<dbReference type="PANTHER" id="PTHR34585">
    <property type="match status" value="1"/>
</dbReference>
<dbReference type="Pfam" id="PF12728">
    <property type="entry name" value="HTH_17"/>
    <property type="match status" value="1"/>
</dbReference>
<proteinExistence type="predicted"/>
<gene>
    <name evidence="2" type="ORF">BUL40_10360</name>
</gene>
<comment type="caution">
    <text evidence="2">The sequence shown here is derived from an EMBL/GenBank/DDBJ whole genome shotgun (WGS) entry which is preliminary data.</text>
</comment>
<dbReference type="GO" id="GO:0003677">
    <property type="term" value="F:DNA binding"/>
    <property type="evidence" value="ECO:0007669"/>
    <property type="project" value="InterPro"/>
</dbReference>